<dbReference type="PANTHER" id="PTHR30026">
    <property type="entry name" value="OUTER MEMBRANE PROTEIN TOLC"/>
    <property type="match status" value="1"/>
</dbReference>
<sequence length="456" mass="51384">MRQKISYYIVLFFILLVIGSPLGYGQVTLQEAIETTLERNLQIKQAEFGYQLSEQDLYQSKSELYPNLSIGADNSYNYGLTFDQTSGQLIRGNFWTTTAGAQLSSSVALFQGFQKINQIKANKIKLAVDATEVEKVKNDLILSVVTNYLEAITNGELYEAAQQQVKLSREQLRQDSIQFQVGNKTLADLSQAENQVATDELNIMSSENAYELSLLNLKQLMELSPDTTFSLERPSIADIMAEYAIASFDNVFKKAMLTQPVIEQAGYNKELAKKNIDIAKGAYYPTLNLSAGYGSNYSSRAYDQFLVGDLIVSEKIPFFNQVDLNKSFRGGLSLQVPIFNNNRTKVAVNKAKIGYLQAENEEALARRNLEKTIAQAILDLKSANKQYFASQVAFNTSKVAYETIKERYDVGMANSMEMFTAQTNMNSAEFEMIRRKYEMVFRGKVIDYYIGNPITF</sequence>
<organism evidence="9 10">
    <name type="scientific">Sphingobacterium chuzhouense</name>
    <dbReference type="NCBI Taxonomy" id="1742264"/>
    <lineage>
        <taxon>Bacteria</taxon>
        <taxon>Pseudomonadati</taxon>
        <taxon>Bacteroidota</taxon>
        <taxon>Sphingobacteriia</taxon>
        <taxon>Sphingobacteriales</taxon>
        <taxon>Sphingobacteriaceae</taxon>
        <taxon>Sphingobacterium</taxon>
    </lineage>
</organism>
<dbReference type="RefSeq" id="WP_190313624.1">
    <property type="nucleotide sequence ID" value="NZ_JACNYL010000002.1"/>
</dbReference>
<feature type="coiled-coil region" evidence="8">
    <location>
        <begin position="355"/>
        <end position="386"/>
    </location>
</feature>
<evidence type="ECO:0000256" key="8">
    <source>
        <dbReference type="SAM" id="Coils"/>
    </source>
</evidence>
<keyword evidence="7" id="KW-0998">Cell outer membrane</keyword>
<name>A0ABR7XRW4_9SPHI</name>
<comment type="subcellular location">
    <subcellularLocation>
        <location evidence="1">Cell outer membrane</location>
    </subcellularLocation>
</comment>
<keyword evidence="10" id="KW-1185">Reference proteome</keyword>
<keyword evidence="8" id="KW-0175">Coiled coil</keyword>
<evidence type="ECO:0000313" key="9">
    <source>
        <dbReference type="EMBL" id="MBD1421920.1"/>
    </source>
</evidence>
<keyword evidence="5" id="KW-0812">Transmembrane</keyword>
<evidence type="ECO:0000256" key="5">
    <source>
        <dbReference type="ARBA" id="ARBA00022692"/>
    </source>
</evidence>
<proteinExistence type="inferred from homology"/>
<dbReference type="InterPro" id="IPR003423">
    <property type="entry name" value="OMP_efflux"/>
</dbReference>
<evidence type="ECO:0000256" key="1">
    <source>
        <dbReference type="ARBA" id="ARBA00004442"/>
    </source>
</evidence>
<evidence type="ECO:0000256" key="4">
    <source>
        <dbReference type="ARBA" id="ARBA00022452"/>
    </source>
</evidence>
<keyword evidence="4" id="KW-1134">Transmembrane beta strand</keyword>
<dbReference type="Gene3D" id="1.20.1600.10">
    <property type="entry name" value="Outer membrane efflux proteins (OEP)"/>
    <property type="match status" value="1"/>
</dbReference>
<comment type="similarity">
    <text evidence="2">Belongs to the outer membrane factor (OMF) (TC 1.B.17) family.</text>
</comment>
<evidence type="ECO:0000256" key="7">
    <source>
        <dbReference type="ARBA" id="ARBA00023237"/>
    </source>
</evidence>
<dbReference type="PANTHER" id="PTHR30026:SF20">
    <property type="entry name" value="OUTER MEMBRANE PROTEIN TOLC"/>
    <property type="match status" value="1"/>
</dbReference>
<evidence type="ECO:0000313" key="10">
    <source>
        <dbReference type="Proteomes" id="UP000651112"/>
    </source>
</evidence>
<keyword evidence="3" id="KW-0813">Transport</keyword>
<dbReference type="InterPro" id="IPR051906">
    <property type="entry name" value="TolC-like"/>
</dbReference>
<keyword evidence="6" id="KW-0472">Membrane</keyword>
<reference evidence="9 10" key="1">
    <citation type="submission" date="2020-08" db="EMBL/GenBank/DDBJ databases">
        <title>Sphingobacterium sp. DN00404 isolated from aquaculture water.</title>
        <authorList>
            <person name="Zhang M."/>
        </authorList>
    </citation>
    <scope>NUCLEOTIDE SEQUENCE [LARGE SCALE GENOMIC DNA]</scope>
    <source>
        <strain evidence="9 10">KCTC 42746</strain>
    </source>
</reference>
<protein>
    <submittedName>
        <fullName evidence="9">TolC family protein</fullName>
    </submittedName>
</protein>
<accession>A0ABR7XRW4</accession>
<dbReference type="Pfam" id="PF02321">
    <property type="entry name" value="OEP"/>
    <property type="match status" value="2"/>
</dbReference>
<dbReference type="EMBL" id="JACNYL010000002">
    <property type="protein sequence ID" value="MBD1421920.1"/>
    <property type="molecule type" value="Genomic_DNA"/>
</dbReference>
<gene>
    <name evidence="9" type="ORF">H8B21_10100</name>
</gene>
<dbReference type="Proteomes" id="UP000651112">
    <property type="component" value="Unassembled WGS sequence"/>
</dbReference>
<evidence type="ECO:0000256" key="6">
    <source>
        <dbReference type="ARBA" id="ARBA00023136"/>
    </source>
</evidence>
<evidence type="ECO:0000256" key="2">
    <source>
        <dbReference type="ARBA" id="ARBA00007613"/>
    </source>
</evidence>
<dbReference type="SUPFAM" id="SSF56954">
    <property type="entry name" value="Outer membrane efflux proteins (OEP)"/>
    <property type="match status" value="1"/>
</dbReference>
<comment type="caution">
    <text evidence="9">The sequence shown here is derived from an EMBL/GenBank/DDBJ whole genome shotgun (WGS) entry which is preliminary data.</text>
</comment>
<evidence type="ECO:0000256" key="3">
    <source>
        <dbReference type="ARBA" id="ARBA00022448"/>
    </source>
</evidence>